<gene>
    <name evidence="2" type="ORF">HNR73_007784</name>
</gene>
<dbReference type="EMBL" id="JACHGT010000027">
    <property type="protein sequence ID" value="MBB6039885.1"/>
    <property type="molecule type" value="Genomic_DNA"/>
</dbReference>
<dbReference type="InterPro" id="IPR021005">
    <property type="entry name" value="Znf_CGNR"/>
</dbReference>
<feature type="domain" description="Zinc finger CGNR" evidence="1">
    <location>
        <begin position="143"/>
        <end position="182"/>
    </location>
</feature>
<comment type="caution">
    <text evidence="2">The sequence shown here is derived from an EMBL/GenBank/DDBJ whole genome shotgun (WGS) entry which is preliminary data.</text>
</comment>
<dbReference type="InterPro" id="IPR023286">
    <property type="entry name" value="ABATE_dom_sf"/>
</dbReference>
<dbReference type="AlphaFoldDB" id="A0A841FU59"/>
<evidence type="ECO:0000313" key="3">
    <source>
        <dbReference type="Proteomes" id="UP000548476"/>
    </source>
</evidence>
<reference evidence="2 3" key="1">
    <citation type="submission" date="2020-08" db="EMBL/GenBank/DDBJ databases">
        <title>Genomic Encyclopedia of Type Strains, Phase IV (KMG-IV): sequencing the most valuable type-strain genomes for metagenomic binning, comparative biology and taxonomic classification.</title>
        <authorList>
            <person name="Goeker M."/>
        </authorList>
    </citation>
    <scope>NUCLEOTIDE SEQUENCE [LARGE SCALE GENOMIC DNA]</scope>
    <source>
        <strain evidence="2 3">YIM 65646</strain>
    </source>
</reference>
<dbReference type="Pfam" id="PF07336">
    <property type="entry name" value="ABATE"/>
    <property type="match status" value="1"/>
</dbReference>
<name>A0A841FU59_9ACTN</name>
<dbReference type="PANTHER" id="PTHR35525">
    <property type="entry name" value="BLL6575 PROTEIN"/>
    <property type="match status" value="1"/>
</dbReference>
<evidence type="ECO:0000259" key="1">
    <source>
        <dbReference type="Pfam" id="PF11706"/>
    </source>
</evidence>
<dbReference type="Gene3D" id="1.10.3300.10">
    <property type="entry name" value="Jann2411-like domain"/>
    <property type="match status" value="1"/>
</dbReference>
<dbReference type="Pfam" id="PF11706">
    <property type="entry name" value="zf-CGNR"/>
    <property type="match status" value="1"/>
</dbReference>
<dbReference type="PANTHER" id="PTHR35525:SF3">
    <property type="entry name" value="BLL6575 PROTEIN"/>
    <property type="match status" value="1"/>
</dbReference>
<dbReference type="RefSeq" id="WP_184792964.1">
    <property type="nucleotide sequence ID" value="NZ_BONT01000103.1"/>
</dbReference>
<organism evidence="2 3">
    <name type="scientific">Phytomonospora endophytica</name>
    <dbReference type="NCBI Taxonomy" id="714109"/>
    <lineage>
        <taxon>Bacteria</taxon>
        <taxon>Bacillati</taxon>
        <taxon>Actinomycetota</taxon>
        <taxon>Actinomycetes</taxon>
        <taxon>Micromonosporales</taxon>
        <taxon>Micromonosporaceae</taxon>
        <taxon>Phytomonospora</taxon>
    </lineage>
</organism>
<dbReference type="InterPro" id="IPR010852">
    <property type="entry name" value="ABATE"/>
</dbReference>
<sequence length="188" mass="20568">MSNDSRHQLCYVAGSPWLNLVATVADRLGPDPAERLSDTARLAEWLHHELGSDPALDVTEADLARAHRVRAVLRSLAVSTLEGVPPDPEAVAAANRALSAYRAATVYVEDGRLRHTPPQSVDQAMTWVIRQAMVSLVGEEASRLRMCAEPVCGGIFLDPTGRRRWCPSGRCGVKARVRAHRMKLKDAV</sequence>
<keyword evidence="3" id="KW-1185">Reference proteome</keyword>
<evidence type="ECO:0000313" key="2">
    <source>
        <dbReference type="EMBL" id="MBB6039885.1"/>
    </source>
</evidence>
<dbReference type="SUPFAM" id="SSF160904">
    <property type="entry name" value="Jann2411-like"/>
    <property type="match status" value="1"/>
</dbReference>
<protein>
    <submittedName>
        <fullName evidence="2">Putative RNA-binding Zn ribbon-like protein</fullName>
    </submittedName>
</protein>
<dbReference type="Proteomes" id="UP000548476">
    <property type="component" value="Unassembled WGS sequence"/>
</dbReference>
<proteinExistence type="predicted"/>
<accession>A0A841FU59</accession>